<dbReference type="AlphaFoldDB" id="A0A918YP63"/>
<reference evidence="1" key="1">
    <citation type="journal article" date="2014" name="Int. J. Syst. Evol. Microbiol.">
        <title>Complete genome sequence of Corynebacterium casei LMG S-19264T (=DSM 44701T), isolated from a smear-ripened cheese.</title>
        <authorList>
            <consortium name="US DOE Joint Genome Institute (JGI-PGF)"/>
            <person name="Walter F."/>
            <person name="Albersmeier A."/>
            <person name="Kalinowski J."/>
            <person name="Ruckert C."/>
        </authorList>
    </citation>
    <scope>NUCLEOTIDE SEQUENCE</scope>
    <source>
        <strain evidence="1">JCM 4714</strain>
    </source>
</reference>
<organism evidence="1 2">
    <name type="scientific">Streptomyces alanosinicus</name>
    <dbReference type="NCBI Taxonomy" id="68171"/>
    <lineage>
        <taxon>Bacteria</taxon>
        <taxon>Bacillati</taxon>
        <taxon>Actinomycetota</taxon>
        <taxon>Actinomycetes</taxon>
        <taxon>Kitasatosporales</taxon>
        <taxon>Streptomycetaceae</taxon>
        <taxon>Streptomyces</taxon>
    </lineage>
</organism>
<sequence length="120" mass="13473">MSKRSDAAQHVVHIQSDSLLPWIIAVSADSSQYIRFPQDGRRYTRGGHPLTHWEEKVSLAGRRRKKASSRKDLNHPVVAATANRVDEEITVQIEWNCEDASYIGAGELQDPALIRVDTVP</sequence>
<dbReference type="Proteomes" id="UP000655443">
    <property type="component" value="Unassembled WGS sequence"/>
</dbReference>
<gene>
    <name evidence="1" type="ORF">GCM10010339_71170</name>
</gene>
<evidence type="ECO:0000313" key="2">
    <source>
        <dbReference type="Proteomes" id="UP000655443"/>
    </source>
</evidence>
<evidence type="ECO:0000313" key="1">
    <source>
        <dbReference type="EMBL" id="GHE11411.1"/>
    </source>
</evidence>
<protein>
    <submittedName>
        <fullName evidence="1">Uncharacterized protein</fullName>
    </submittedName>
</protein>
<dbReference type="EMBL" id="BMVG01000028">
    <property type="protein sequence ID" value="GHE11411.1"/>
    <property type="molecule type" value="Genomic_DNA"/>
</dbReference>
<keyword evidence="2" id="KW-1185">Reference proteome</keyword>
<proteinExistence type="predicted"/>
<accession>A0A918YP63</accession>
<comment type="caution">
    <text evidence="1">The sequence shown here is derived from an EMBL/GenBank/DDBJ whole genome shotgun (WGS) entry which is preliminary data.</text>
</comment>
<name>A0A918YP63_9ACTN</name>
<reference evidence="1" key="2">
    <citation type="submission" date="2020-09" db="EMBL/GenBank/DDBJ databases">
        <authorList>
            <person name="Sun Q."/>
            <person name="Ohkuma M."/>
        </authorList>
    </citation>
    <scope>NUCLEOTIDE SEQUENCE</scope>
    <source>
        <strain evidence="1">JCM 4714</strain>
    </source>
</reference>